<dbReference type="AlphaFoldDB" id="A0A1Z4VM06"/>
<feature type="signal peptide" evidence="1">
    <location>
        <begin position="1"/>
        <end position="18"/>
    </location>
</feature>
<gene>
    <name evidence="2" type="ORF">FOKN1_0138</name>
</gene>
<reference evidence="2 3" key="1">
    <citation type="submission" date="2017-05" db="EMBL/GenBank/DDBJ databases">
        <title>Thiocyanate degradation by Thiohalobacter thiocyanaticus FOKN1.</title>
        <authorList>
            <person name="Oshiki M."/>
            <person name="Fukushima T."/>
            <person name="Kawano S."/>
            <person name="Nakagawa J."/>
        </authorList>
    </citation>
    <scope>NUCLEOTIDE SEQUENCE [LARGE SCALE GENOMIC DNA]</scope>
    <source>
        <strain evidence="2 3">FOKN1</strain>
    </source>
</reference>
<protein>
    <submittedName>
        <fullName evidence="2">Cytochrome c, mono-and diheme variants</fullName>
    </submittedName>
</protein>
<sequence>MRRLLFLLLTCLPLSVLAQVDTGRLVQMVDYIGVDYAAAVADGEIISQGEYREMQDFAAAVRRQIAALEAGKASAELADQARQLQQLVAEREAPAEVAGAAAALSRQLLQRWT</sequence>
<keyword evidence="1" id="KW-0732">Signal</keyword>
<feature type="chain" id="PRO_5012509499" evidence="1">
    <location>
        <begin position="19"/>
        <end position="113"/>
    </location>
</feature>
<organism evidence="2 3">
    <name type="scientific">Thiohalobacter thiocyanaticus</name>
    <dbReference type="NCBI Taxonomy" id="585455"/>
    <lineage>
        <taxon>Bacteria</taxon>
        <taxon>Pseudomonadati</taxon>
        <taxon>Pseudomonadota</taxon>
        <taxon>Gammaproteobacteria</taxon>
        <taxon>Thiohalobacterales</taxon>
        <taxon>Thiohalobacteraceae</taxon>
        <taxon>Thiohalobacter</taxon>
    </lineage>
</organism>
<name>A0A1Z4VM06_9GAMM</name>
<dbReference type="EMBL" id="AP018052">
    <property type="protein sequence ID" value="BAZ92543.1"/>
    <property type="molecule type" value="Genomic_DNA"/>
</dbReference>
<dbReference type="KEGG" id="ttc:FOKN1_0138"/>
<keyword evidence="3" id="KW-1185">Reference proteome</keyword>
<evidence type="ECO:0000313" key="2">
    <source>
        <dbReference type="EMBL" id="BAZ92543.1"/>
    </source>
</evidence>
<dbReference type="Proteomes" id="UP000218765">
    <property type="component" value="Chromosome"/>
</dbReference>
<evidence type="ECO:0000313" key="3">
    <source>
        <dbReference type="Proteomes" id="UP000218765"/>
    </source>
</evidence>
<accession>A0A1Z4VM06</accession>
<dbReference type="RefSeq" id="WP_096363737.1">
    <property type="nucleotide sequence ID" value="NZ_AP018052.1"/>
</dbReference>
<evidence type="ECO:0000256" key="1">
    <source>
        <dbReference type="SAM" id="SignalP"/>
    </source>
</evidence>
<proteinExistence type="predicted"/>
<dbReference type="OrthoDB" id="8215804at2"/>